<dbReference type="AlphaFoldDB" id="A0A4Y2UYW6"/>
<name>A0A4Y2UYW6_ARAVE</name>
<gene>
    <name evidence="1" type="ORF">AVEN_160412_1</name>
</gene>
<protein>
    <submittedName>
        <fullName evidence="1">Uncharacterized protein</fullName>
    </submittedName>
</protein>
<dbReference type="EMBL" id="BGPR01040795">
    <property type="protein sequence ID" value="GBO16976.1"/>
    <property type="molecule type" value="Genomic_DNA"/>
</dbReference>
<accession>A0A4Y2UYW6</accession>
<sequence length="193" mass="21892">MPDSYICQKYSGNSLNVESLKNGGLASKVRGKPWPPQEAGSLRVVVSSFLSHFISSAYSDETMLRRMSENGLRYDKQVQVNGNELNGGCGEPEWISLSRKLRAKFVEGHIGGCLRADLVILTRGQMTYWAAPHLLNLLTTPRKVSSTLTMTQSSSSSFDRRQQLRDHHNLHIKLMWRRPNVEEFCLYQCRICS</sequence>
<keyword evidence="2" id="KW-1185">Reference proteome</keyword>
<evidence type="ECO:0000313" key="1">
    <source>
        <dbReference type="EMBL" id="GBO16976.1"/>
    </source>
</evidence>
<dbReference type="Proteomes" id="UP000499080">
    <property type="component" value="Unassembled WGS sequence"/>
</dbReference>
<reference evidence="1 2" key="1">
    <citation type="journal article" date="2019" name="Sci. Rep.">
        <title>Orb-weaving spider Araneus ventricosus genome elucidates the spidroin gene catalogue.</title>
        <authorList>
            <person name="Kono N."/>
            <person name="Nakamura H."/>
            <person name="Ohtoshi R."/>
            <person name="Moran D.A.P."/>
            <person name="Shinohara A."/>
            <person name="Yoshida Y."/>
            <person name="Fujiwara M."/>
            <person name="Mori M."/>
            <person name="Tomita M."/>
            <person name="Arakawa K."/>
        </authorList>
    </citation>
    <scope>NUCLEOTIDE SEQUENCE [LARGE SCALE GENOMIC DNA]</scope>
</reference>
<organism evidence="1 2">
    <name type="scientific">Araneus ventricosus</name>
    <name type="common">Orbweaver spider</name>
    <name type="synonym">Epeira ventricosa</name>
    <dbReference type="NCBI Taxonomy" id="182803"/>
    <lineage>
        <taxon>Eukaryota</taxon>
        <taxon>Metazoa</taxon>
        <taxon>Ecdysozoa</taxon>
        <taxon>Arthropoda</taxon>
        <taxon>Chelicerata</taxon>
        <taxon>Arachnida</taxon>
        <taxon>Araneae</taxon>
        <taxon>Araneomorphae</taxon>
        <taxon>Entelegynae</taxon>
        <taxon>Araneoidea</taxon>
        <taxon>Araneidae</taxon>
        <taxon>Araneus</taxon>
    </lineage>
</organism>
<proteinExistence type="predicted"/>
<evidence type="ECO:0000313" key="2">
    <source>
        <dbReference type="Proteomes" id="UP000499080"/>
    </source>
</evidence>
<comment type="caution">
    <text evidence="1">The sequence shown here is derived from an EMBL/GenBank/DDBJ whole genome shotgun (WGS) entry which is preliminary data.</text>
</comment>